<keyword evidence="3" id="KW-1185">Reference proteome</keyword>
<evidence type="ECO:0000313" key="2">
    <source>
        <dbReference type="EMBL" id="KAH3741467.1"/>
    </source>
</evidence>
<evidence type="ECO:0000313" key="3">
    <source>
        <dbReference type="Proteomes" id="UP000828390"/>
    </source>
</evidence>
<protein>
    <submittedName>
        <fullName evidence="2">Uncharacterized protein</fullName>
    </submittedName>
</protein>
<dbReference type="AlphaFoldDB" id="A0A9D4DA75"/>
<proteinExistence type="predicted"/>
<reference evidence="2" key="2">
    <citation type="submission" date="2020-11" db="EMBL/GenBank/DDBJ databases">
        <authorList>
            <person name="McCartney M.A."/>
            <person name="Auch B."/>
            <person name="Kono T."/>
            <person name="Mallez S."/>
            <person name="Becker A."/>
            <person name="Gohl D.M."/>
            <person name="Silverstein K.A.T."/>
            <person name="Koren S."/>
            <person name="Bechman K.B."/>
            <person name="Herman A."/>
            <person name="Abrahante J.E."/>
            <person name="Garbe J."/>
        </authorList>
    </citation>
    <scope>NUCLEOTIDE SEQUENCE</scope>
    <source>
        <strain evidence="2">Duluth1</strain>
        <tissue evidence="2">Whole animal</tissue>
    </source>
</reference>
<organism evidence="2 3">
    <name type="scientific">Dreissena polymorpha</name>
    <name type="common">Zebra mussel</name>
    <name type="synonym">Mytilus polymorpha</name>
    <dbReference type="NCBI Taxonomy" id="45954"/>
    <lineage>
        <taxon>Eukaryota</taxon>
        <taxon>Metazoa</taxon>
        <taxon>Spiralia</taxon>
        <taxon>Lophotrochozoa</taxon>
        <taxon>Mollusca</taxon>
        <taxon>Bivalvia</taxon>
        <taxon>Autobranchia</taxon>
        <taxon>Heteroconchia</taxon>
        <taxon>Euheterodonta</taxon>
        <taxon>Imparidentia</taxon>
        <taxon>Neoheterodontei</taxon>
        <taxon>Myida</taxon>
        <taxon>Dreissenoidea</taxon>
        <taxon>Dreissenidae</taxon>
        <taxon>Dreissena</taxon>
    </lineage>
</organism>
<evidence type="ECO:0000256" key="1">
    <source>
        <dbReference type="SAM" id="MobiDB-lite"/>
    </source>
</evidence>
<name>A0A9D4DA75_DREPO</name>
<comment type="caution">
    <text evidence="2">The sequence shown here is derived from an EMBL/GenBank/DDBJ whole genome shotgun (WGS) entry which is preliminary data.</text>
</comment>
<accession>A0A9D4DA75</accession>
<dbReference type="EMBL" id="JAIWYP010000011">
    <property type="protein sequence ID" value="KAH3741467.1"/>
    <property type="molecule type" value="Genomic_DNA"/>
</dbReference>
<reference evidence="2" key="1">
    <citation type="journal article" date="2019" name="bioRxiv">
        <title>The Genome of the Zebra Mussel, Dreissena polymorpha: A Resource for Invasive Species Research.</title>
        <authorList>
            <person name="McCartney M.A."/>
            <person name="Auch B."/>
            <person name="Kono T."/>
            <person name="Mallez S."/>
            <person name="Zhang Y."/>
            <person name="Obille A."/>
            <person name="Becker A."/>
            <person name="Abrahante J.E."/>
            <person name="Garbe J."/>
            <person name="Badalamenti J.P."/>
            <person name="Herman A."/>
            <person name="Mangelson H."/>
            <person name="Liachko I."/>
            <person name="Sullivan S."/>
            <person name="Sone E.D."/>
            <person name="Koren S."/>
            <person name="Silverstein K.A.T."/>
            <person name="Beckman K.B."/>
            <person name="Gohl D.M."/>
        </authorList>
    </citation>
    <scope>NUCLEOTIDE SEQUENCE</scope>
    <source>
        <strain evidence="2">Duluth1</strain>
        <tissue evidence="2">Whole animal</tissue>
    </source>
</reference>
<gene>
    <name evidence="2" type="ORF">DPMN_048192</name>
</gene>
<feature type="region of interest" description="Disordered" evidence="1">
    <location>
        <begin position="1"/>
        <end position="35"/>
    </location>
</feature>
<sequence>MEEPSHLYTATPIKEPVLTTESKIPAREEETSLPETPFLEERTRPMQEKQTLQQRALQHVTWGCMPLVPSARRNWDRLPAVRLQGPTYAFDWPPKDWRLMSLKKKLAMANHMVNLLDSVDGLPVTDPEEMMDKYNFLVLPGPLPQPNTSTERRMRIANYCLLSDMAKGRNSNRLILQMLEQTFGHSDMMYFSLC</sequence>
<dbReference type="Proteomes" id="UP000828390">
    <property type="component" value="Unassembled WGS sequence"/>
</dbReference>